<evidence type="ECO:0000259" key="3">
    <source>
        <dbReference type="PROSITE" id="PS50994"/>
    </source>
</evidence>
<dbReference type="SUPFAM" id="SSF53098">
    <property type="entry name" value="Ribonuclease H-like"/>
    <property type="match status" value="1"/>
</dbReference>
<protein>
    <submittedName>
        <fullName evidence="4">Retrovirus-related pol polyprotein from transposon TNT 1-94</fullName>
    </submittedName>
</protein>
<dbReference type="PROSITE" id="PS50994">
    <property type="entry name" value="INTEGRASE"/>
    <property type="match status" value="1"/>
</dbReference>
<dbReference type="PANTHER" id="PTHR11439">
    <property type="entry name" value="GAG-POL-RELATED RETROTRANSPOSON"/>
    <property type="match status" value="1"/>
</dbReference>
<keyword evidence="1" id="KW-0175">Coiled coil</keyword>
<feature type="region of interest" description="Disordered" evidence="2">
    <location>
        <begin position="941"/>
        <end position="1041"/>
    </location>
</feature>
<dbReference type="Pfam" id="PF07727">
    <property type="entry name" value="RVT_2"/>
    <property type="match status" value="1"/>
</dbReference>
<dbReference type="PANTHER" id="PTHR11439:SF483">
    <property type="entry name" value="PEPTIDE SYNTHASE GLIP-LIKE, PUTATIVE (AFU_ORTHOLOGUE AFUA_3G12920)-RELATED"/>
    <property type="match status" value="1"/>
</dbReference>
<feature type="compositionally biased region" description="Polar residues" evidence="2">
    <location>
        <begin position="1103"/>
        <end position="1112"/>
    </location>
</feature>
<dbReference type="InterPro" id="IPR057670">
    <property type="entry name" value="SH3_retrovirus"/>
</dbReference>
<keyword evidence="5" id="KW-1185">Reference proteome</keyword>
<gene>
    <name evidence="4" type="ORF">Tco_0628721</name>
</gene>
<proteinExistence type="predicted"/>
<dbReference type="Gene3D" id="3.30.420.10">
    <property type="entry name" value="Ribonuclease H-like superfamily/Ribonuclease H"/>
    <property type="match status" value="1"/>
</dbReference>
<dbReference type="InterPro" id="IPR013103">
    <property type="entry name" value="RVT_2"/>
</dbReference>
<evidence type="ECO:0000313" key="4">
    <source>
        <dbReference type="EMBL" id="GJS55359.1"/>
    </source>
</evidence>
<sequence length="1411" mass="159137">MSAIRFANHRMCCGEPNNIGIPIFQTLHLRLFSNAGRTNRPLIHNDHFGAIMGYGYYVIDDSVISVISRVYYVEGLGHNLFSVVPRTPQQNGVVERWNRTLVRGSSDNANILKARSFPLAEAVATACYTQNRSLIHTRHDKTPYELVHNKKPDLTFFWVFGALCYPTNDNENLGKLQPRADIGIFIGYAPSRKGPAPNLLTPKPISSGLVPNPAPVLPYDSLPSIVQDLVIPTGPSVSISIDLDAPSGSHISSPLDHHSSSVHHGVAGEQYAEVNPFAAADPEPFVNVFAPDPTSEASSSGEIMMPKPNQSTQSHEHIQKWTDSHPLDNIMGIPLDRYHSKQLANELCHQSGLSFANAASKNMTVYQMDVKTAFLNGELKEEVYVHQPEGFVDPERPHHVYRLKKALYGLKQAPRACDPVDTPMVERTKLDEDLSGTPVDQTKYRSMIGSLMYLTTSRPDLVFAVCMCARYQSRPTKKHLEAVKRVFRYLQGTINIGLWYPKDTTMALTAYADADHAGCQDTRRSTSSSAQFLGDKLVSWSSKKQTSTSISSTEAEYIAMSGCCAQILMDRSLQLSDYGFAYNRIPLYCDNKSAIALCCNNVQHSRSKHIDIRHHFIREQVEKGVVELYFVRTKYQLQLNCWRIYFTKKARCPENDSNSFSPKAWHEVYEARDTPKVFRMIRMITDWLQAHNFDTMTDAEHAPAMAPPVRTDEQILPRIRWVPIGKSNCYLNEEKSQPSLIFKIADTICFDSKAGSYKCQLDEQWFDLTQDTLRDALQIMPVNKNRAFSPPPTLDTLIEFFNELGYPREVINLSNVTTNDMFQPWRALTTIINLMWEEFTQSIHNFTEDRMNLAQQAQGKKKATIILIPSIRFTKLIIFQSPLHMPTEEPVLGNLKFSAKGTKREVFGMTIPNELINDVIRGADYYDAYLKKVAKHQRYLAGEEVSDHDSPAPKPAKPAKQTKPKPTKQSKNTEPKAASKKPKIAPAKPQEKKAKQVQNRRGSTTSPKRAKAGKWEPDTGKLQSLPEVPEKEKDKVGEEQAAQVLLHLQTTKKKSPTEQYIFQRHTPVPSEPAGHEKSSSLYAELGLYGSDTESPNLEHSDVEITNPSSQPQPEHMDEGFTATAYPDVQENLKLMIDEQVIPKEPVSSTGTLSSLQHLAKDFSFGDQFLNDKPSKADNEKTTADTEAESMVSITIQQDISVFPPMTTNEFPHCPCSTCARCGSNLVNGDCFNCSTYSSTNNYSPNLYTTPPHFSDYSCHDGEGNTPYDLQDNSCVALCSYCRGSHEDYCCTQLWCENGYPICETCGGYYMDHECFTLQNDEFEEELKAQRIKNQEFLDTFKEFCDSVIKKQREERERIAKEKEAEELEAERKKTECLKIENSLSKASTRSRRSRIDPSLKGFKVTCKTIFH</sequence>
<dbReference type="Pfam" id="PF25597">
    <property type="entry name" value="SH3_retrovirus"/>
    <property type="match status" value="1"/>
</dbReference>
<evidence type="ECO:0000256" key="1">
    <source>
        <dbReference type="SAM" id="Coils"/>
    </source>
</evidence>
<dbReference type="Proteomes" id="UP001151760">
    <property type="component" value="Unassembled WGS sequence"/>
</dbReference>
<evidence type="ECO:0000256" key="2">
    <source>
        <dbReference type="SAM" id="MobiDB-lite"/>
    </source>
</evidence>
<name>A0ABQ4WR31_9ASTR</name>
<feature type="coiled-coil region" evidence="1">
    <location>
        <begin position="1319"/>
        <end position="1380"/>
    </location>
</feature>
<feature type="compositionally biased region" description="Basic and acidic residues" evidence="2">
    <location>
        <begin position="1028"/>
        <end position="1038"/>
    </location>
</feature>
<evidence type="ECO:0000313" key="5">
    <source>
        <dbReference type="Proteomes" id="UP001151760"/>
    </source>
</evidence>
<organism evidence="4 5">
    <name type="scientific">Tanacetum coccineum</name>
    <dbReference type="NCBI Taxonomy" id="301880"/>
    <lineage>
        <taxon>Eukaryota</taxon>
        <taxon>Viridiplantae</taxon>
        <taxon>Streptophyta</taxon>
        <taxon>Embryophyta</taxon>
        <taxon>Tracheophyta</taxon>
        <taxon>Spermatophyta</taxon>
        <taxon>Magnoliopsida</taxon>
        <taxon>eudicotyledons</taxon>
        <taxon>Gunneridae</taxon>
        <taxon>Pentapetalae</taxon>
        <taxon>asterids</taxon>
        <taxon>campanulids</taxon>
        <taxon>Asterales</taxon>
        <taxon>Asteraceae</taxon>
        <taxon>Asteroideae</taxon>
        <taxon>Anthemideae</taxon>
        <taxon>Anthemidinae</taxon>
        <taxon>Tanacetum</taxon>
    </lineage>
</organism>
<feature type="domain" description="Integrase catalytic" evidence="3">
    <location>
        <begin position="43"/>
        <end position="151"/>
    </location>
</feature>
<feature type="region of interest" description="Disordered" evidence="2">
    <location>
        <begin position="1063"/>
        <end position="1118"/>
    </location>
</feature>
<reference evidence="4" key="2">
    <citation type="submission" date="2022-01" db="EMBL/GenBank/DDBJ databases">
        <authorList>
            <person name="Yamashiro T."/>
            <person name="Shiraishi A."/>
            <person name="Satake H."/>
            <person name="Nakayama K."/>
        </authorList>
    </citation>
    <scope>NUCLEOTIDE SEQUENCE</scope>
</reference>
<feature type="compositionally biased region" description="Polar residues" evidence="2">
    <location>
        <begin position="996"/>
        <end position="1007"/>
    </location>
</feature>
<dbReference type="InterPro" id="IPR012337">
    <property type="entry name" value="RNaseH-like_sf"/>
</dbReference>
<accession>A0ABQ4WR31</accession>
<dbReference type="EMBL" id="BQNB010008862">
    <property type="protein sequence ID" value="GJS55359.1"/>
    <property type="molecule type" value="Genomic_DNA"/>
</dbReference>
<dbReference type="InterPro" id="IPR001584">
    <property type="entry name" value="Integrase_cat-core"/>
</dbReference>
<comment type="caution">
    <text evidence="4">The sequence shown here is derived from an EMBL/GenBank/DDBJ whole genome shotgun (WGS) entry which is preliminary data.</text>
</comment>
<dbReference type="SUPFAM" id="SSF56672">
    <property type="entry name" value="DNA/RNA polymerases"/>
    <property type="match status" value="1"/>
</dbReference>
<reference evidence="4" key="1">
    <citation type="journal article" date="2022" name="Int. J. Mol. Sci.">
        <title>Draft Genome of Tanacetum Coccineum: Genomic Comparison of Closely Related Tanacetum-Family Plants.</title>
        <authorList>
            <person name="Yamashiro T."/>
            <person name="Shiraishi A."/>
            <person name="Nakayama K."/>
            <person name="Satake H."/>
        </authorList>
    </citation>
    <scope>NUCLEOTIDE SEQUENCE</scope>
</reference>
<dbReference type="CDD" id="cd09272">
    <property type="entry name" value="RNase_HI_RT_Ty1"/>
    <property type="match status" value="1"/>
</dbReference>
<dbReference type="InterPro" id="IPR043502">
    <property type="entry name" value="DNA/RNA_pol_sf"/>
</dbReference>
<dbReference type="InterPro" id="IPR036397">
    <property type="entry name" value="RNaseH_sf"/>
</dbReference>